<dbReference type="InterPro" id="IPR012337">
    <property type="entry name" value="RNaseH-like_sf"/>
</dbReference>
<dbReference type="GO" id="GO:0003676">
    <property type="term" value="F:nucleic acid binding"/>
    <property type="evidence" value="ECO:0007669"/>
    <property type="project" value="InterPro"/>
</dbReference>
<reference evidence="3 4" key="1">
    <citation type="submission" date="2020-05" db="EMBL/GenBank/DDBJ databases">
        <title>Whole genome shotgun sequence of Streptomyces fulvorobeus NBRC 15897.</title>
        <authorList>
            <person name="Komaki H."/>
            <person name="Tamura T."/>
        </authorList>
    </citation>
    <scope>NUCLEOTIDE SEQUENCE [LARGE SCALE GENOMIC DNA]</scope>
    <source>
        <strain evidence="3 4">NBRC 15897</strain>
    </source>
</reference>
<accession>A0A7J0C824</accession>
<proteinExistence type="predicted"/>
<feature type="region of interest" description="Disordered" evidence="1">
    <location>
        <begin position="60"/>
        <end position="80"/>
    </location>
</feature>
<gene>
    <name evidence="3" type="ORF">Sfulv_33190</name>
</gene>
<evidence type="ECO:0000259" key="2">
    <source>
        <dbReference type="PROSITE" id="PS50994"/>
    </source>
</evidence>
<dbReference type="GO" id="GO:0015074">
    <property type="term" value="P:DNA integration"/>
    <property type="evidence" value="ECO:0007669"/>
    <property type="project" value="InterPro"/>
</dbReference>
<protein>
    <recommendedName>
        <fullName evidence="2">Integrase catalytic domain-containing protein</fullName>
    </recommendedName>
</protein>
<dbReference type="InterPro" id="IPR036397">
    <property type="entry name" value="RNaseH_sf"/>
</dbReference>
<feature type="domain" description="Integrase catalytic" evidence="2">
    <location>
        <begin position="270"/>
        <end position="499"/>
    </location>
</feature>
<feature type="region of interest" description="Disordered" evidence="1">
    <location>
        <begin position="103"/>
        <end position="124"/>
    </location>
</feature>
<name>A0A7J0C824_9ACTN</name>
<organism evidence="3 4">
    <name type="scientific">Streptomyces fulvorobeus</name>
    <dbReference type="NCBI Taxonomy" id="284028"/>
    <lineage>
        <taxon>Bacteria</taxon>
        <taxon>Bacillati</taxon>
        <taxon>Actinomycetota</taxon>
        <taxon>Actinomycetes</taxon>
        <taxon>Kitasatosporales</taxon>
        <taxon>Streptomycetaceae</taxon>
        <taxon>Streptomyces</taxon>
    </lineage>
</organism>
<dbReference type="Proteomes" id="UP000498980">
    <property type="component" value="Unassembled WGS sequence"/>
</dbReference>
<dbReference type="AlphaFoldDB" id="A0A7J0C824"/>
<feature type="compositionally biased region" description="Basic and acidic residues" evidence="1">
    <location>
        <begin position="695"/>
        <end position="715"/>
    </location>
</feature>
<dbReference type="RefSeq" id="WP_218901232.1">
    <property type="nucleotide sequence ID" value="NZ_BAAAUE010000012.1"/>
</dbReference>
<dbReference type="Gene3D" id="3.30.420.10">
    <property type="entry name" value="Ribonuclease H-like superfamily/Ribonuclease H"/>
    <property type="match status" value="1"/>
</dbReference>
<comment type="caution">
    <text evidence="3">The sequence shown here is derived from an EMBL/GenBank/DDBJ whole genome shotgun (WGS) entry which is preliminary data.</text>
</comment>
<dbReference type="EMBL" id="BLWC01000001">
    <property type="protein sequence ID" value="GFM98508.1"/>
    <property type="molecule type" value="Genomic_DNA"/>
</dbReference>
<dbReference type="SUPFAM" id="SSF53098">
    <property type="entry name" value="Ribonuclease H-like"/>
    <property type="match status" value="1"/>
</dbReference>
<feature type="region of interest" description="Disordered" evidence="1">
    <location>
        <begin position="692"/>
        <end position="758"/>
    </location>
</feature>
<evidence type="ECO:0000313" key="4">
    <source>
        <dbReference type="Proteomes" id="UP000498980"/>
    </source>
</evidence>
<keyword evidence="4" id="KW-1185">Reference proteome</keyword>
<sequence length="758" mass="85252">MVSIARALDLSVGAGVVLDDVEWIVERREPHLGRVQLMGPDGLRQCLTFRFLANHQHCRPSSRTSALRADRGRQPASVGDLKPDKRRLARLRAAHLLEVKTGFRSGDPLRPGQGEPKPEYDPETTTLTGRRLAKVAELKALNREEAKLLGLAEVSYRTLIRWERNRSRFGLIGCADDRWLRESGGHPSISEEVREAIFAVRAETLHRSRVDGRTREAMIHQYVRETFGPEVVVPSYHTLLRVWKEWFGPSGARQRYERSAQLPTKTGHVVVHRPGQVVGLDTTVLPVMVREGVFGDPVKVHLTLAMDVYTHSLCAFRLTLVSDTSVDVAMLLRDVMLPLPMRADWGEEMEWPYPGLPAAVVAEFAGYEVAGLPFFAPETVTTDHGSVYRNHHLVDVQRVLGCNILPSRVLRPTDKQVVERAFGSIRSLLFEHLLGYTGVDVADRGADPEGDATWTIEEMEHVIATWIVKVWQQRRLGEYAPCWDPNSDHSPNSLFAASFAQGGFPMEIPSPELYYQLLPQHSVTKIHGRRGVKIRGLWYDGPALDPYRDQRSTRGGRRKGQWIVHREPRDRRTVFFQDPLTHVWHPLRWTGLPPEGRTPAFGDARVRDLLQQAQKAGLKPKTDAELLPLLLDVIGLHTPVAHWPTRLKKSQRTEYARDVIQANTAASDHPASQAEQDPAAWAAGNTVVHLQWPEQARRAEESLDAERRRRREETGPSRPALPPPLGASYRKRNFFILPDGDENDEGEPGGSSLPAGGE</sequence>
<dbReference type="InterPro" id="IPR001584">
    <property type="entry name" value="Integrase_cat-core"/>
</dbReference>
<evidence type="ECO:0000256" key="1">
    <source>
        <dbReference type="SAM" id="MobiDB-lite"/>
    </source>
</evidence>
<evidence type="ECO:0000313" key="3">
    <source>
        <dbReference type="EMBL" id="GFM98508.1"/>
    </source>
</evidence>
<dbReference type="PROSITE" id="PS50994">
    <property type="entry name" value="INTEGRASE"/>
    <property type="match status" value="1"/>
</dbReference>